<dbReference type="Pfam" id="PF13290">
    <property type="entry name" value="CHB_HEX_C_1"/>
    <property type="match status" value="1"/>
</dbReference>
<evidence type="ECO:0000259" key="1">
    <source>
        <dbReference type="Pfam" id="PF13290"/>
    </source>
</evidence>
<evidence type="ECO:0000313" key="3">
    <source>
        <dbReference type="Proteomes" id="UP001470288"/>
    </source>
</evidence>
<dbReference type="InterPro" id="IPR014867">
    <property type="entry name" value="Spore_coat_CotH_CotH2/3/7"/>
</dbReference>
<dbReference type="GO" id="GO:0016301">
    <property type="term" value="F:kinase activity"/>
    <property type="evidence" value="ECO:0007669"/>
    <property type="project" value="UniProtKB-KW"/>
</dbReference>
<name>A0ABV1I3C8_9FIRM</name>
<accession>A0ABV1I3C8</accession>
<reference evidence="2 3" key="1">
    <citation type="submission" date="2024-03" db="EMBL/GenBank/DDBJ databases">
        <title>Human intestinal bacterial collection.</title>
        <authorList>
            <person name="Pauvert C."/>
            <person name="Hitch T.C.A."/>
            <person name="Clavel T."/>
        </authorList>
    </citation>
    <scope>NUCLEOTIDE SEQUENCE [LARGE SCALE GENOMIC DNA]</scope>
    <source>
        <strain evidence="2 3">CLA-AA-H78B</strain>
    </source>
</reference>
<protein>
    <submittedName>
        <fullName evidence="2">CotH kinase family protein</fullName>
    </submittedName>
</protein>
<evidence type="ECO:0000313" key="2">
    <source>
        <dbReference type="EMBL" id="MEQ2579692.1"/>
    </source>
</evidence>
<dbReference type="InterPro" id="IPR059177">
    <property type="entry name" value="GH29D-like_dom"/>
</dbReference>
<organism evidence="2 3">
    <name type="scientific">Hominiventricola aquisgranensis</name>
    <dbReference type="NCBI Taxonomy" id="3133164"/>
    <lineage>
        <taxon>Bacteria</taxon>
        <taxon>Bacillati</taxon>
        <taxon>Bacillota</taxon>
        <taxon>Clostridia</taxon>
        <taxon>Lachnospirales</taxon>
        <taxon>Lachnospiraceae</taxon>
        <taxon>Hominiventricola</taxon>
    </lineage>
</organism>
<sequence length="587" mass="66211">MKKKYAGAILILLLLITVSIGVLRLWVEQPEVRFSEKDAFQTEAFDLKLSTRIPGTKIYYTLNGDEPTLDSDVYTEPIHVEEGLPEKVTVVRAAVLEGGGLGKTYTQTYFVGADVENLFDVMLVSLSTDQSALYDPETGILSNYEEVGENGEWTRPAYIEFYDSDGALMLKQGTGITVSGHGSRSYDQKSIKLTSSSQYDSEHPTFDYDFFETDMAGNATGQTYNRLVLRNGGSDHEGTMIKWNVVSRLAKEAGIICAGARPGILFLNGEYYGIIQLQEKYTRYNVASAIGAQKSDIEKYEPNEVNSSRFGEYYNRLHADLNDPERQAKLEESVDMPDMLRHYAVNIIMNNVDWPFHNFLSWKCAETSSSAYGDGRVRFFLYDLDAVYQDTTDLETKNIFDYLMDEPIEDMTDTLTLLMQSDKYRTEFVNMVCDLTGTVFAADNVLEVIDEENAKIAHSMEIYYSDANRTRQQAAVEEMKEAAAESCVEVHAGLQQHLGAADPYELTVEAPEQGQIAFSRIRLDVGQSYSGMYYHNYPLTLTVQPGDDGKVPEQYYWLVNGTRVDTEELLLNDSYTEDTLDIQLVIE</sequence>
<feature type="domain" description="GH29D-like beta-sandwich" evidence="1">
    <location>
        <begin position="46"/>
        <end position="97"/>
    </location>
</feature>
<gene>
    <name evidence="2" type="ORF">WMO62_12815</name>
</gene>
<proteinExistence type="predicted"/>
<dbReference type="Pfam" id="PF08757">
    <property type="entry name" value="CotH"/>
    <property type="match status" value="1"/>
</dbReference>
<dbReference type="EMBL" id="JBBMFC010000025">
    <property type="protein sequence ID" value="MEQ2579692.1"/>
    <property type="molecule type" value="Genomic_DNA"/>
</dbReference>
<keyword evidence="2" id="KW-0808">Transferase</keyword>
<dbReference type="RefSeq" id="WP_349144879.1">
    <property type="nucleotide sequence ID" value="NZ_JBBMFC010000025.1"/>
</dbReference>
<keyword evidence="3" id="KW-1185">Reference proteome</keyword>
<comment type="caution">
    <text evidence="2">The sequence shown here is derived from an EMBL/GenBank/DDBJ whole genome shotgun (WGS) entry which is preliminary data.</text>
</comment>
<keyword evidence="2" id="KW-0418">Kinase</keyword>
<dbReference type="Proteomes" id="UP001470288">
    <property type="component" value="Unassembled WGS sequence"/>
</dbReference>